<dbReference type="OMA" id="WDFRIEY"/>
<evidence type="ECO:0000256" key="7">
    <source>
        <dbReference type="ARBA" id="ARBA00022807"/>
    </source>
</evidence>
<evidence type="ECO:0000313" key="13">
    <source>
        <dbReference type="Proteomes" id="UP000054937"/>
    </source>
</evidence>
<feature type="region of interest" description="Disordered" evidence="9">
    <location>
        <begin position="681"/>
        <end position="703"/>
    </location>
</feature>
<dbReference type="InterPro" id="IPR001394">
    <property type="entry name" value="Peptidase_C19_UCH"/>
</dbReference>
<dbReference type="InterPro" id="IPR050185">
    <property type="entry name" value="Ub_carboxyl-term_hydrolase"/>
</dbReference>
<evidence type="ECO:0000259" key="10">
    <source>
        <dbReference type="PROSITE" id="PS50235"/>
    </source>
</evidence>
<dbReference type="GO" id="GO:0005634">
    <property type="term" value="C:nucleus"/>
    <property type="evidence" value="ECO:0007669"/>
    <property type="project" value="UniProtKB-SubCell"/>
</dbReference>
<dbReference type="AlphaFoldDB" id="A0A0V0QV45"/>
<name>A0A0V0QV45_PSEPJ</name>
<keyword evidence="13" id="KW-1185">Reference proteome</keyword>
<dbReference type="InterPro" id="IPR006615">
    <property type="entry name" value="Pept_C19_DUSP"/>
</dbReference>
<dbReference type="SUPFAM" id="SSF143791">
    <property type="entry name" value="DUSP-like"/>
    <property type="match status" value="1"/>
</dbReference>
<evidence type="ECO:0000256" key="6">
    <source>
        <dbReference type="ARBA" id="ARBA00022801"/>
    </source>
</evidence>
<accession>A0A0V0QV45</accession>
<dbReference type="InParanoid" id="A0A0V0QV45"/>
<dbReference type="Pfam" id="PF00443">
    <property type="entry name" value="UCH"/>
    <property type="match status" value="1"/>
</dbReference>
<dbReference type="EMBL" id="LDAU01000102">
    <property type="protein sequence ID" value="KRX06081.1"/>
    <property type="molecule type" value="Genomic_DNA"/>
</dbReference>
<sequence>MNHVFQVVSNITVIRKVFKQLNKIFNQYEEQIPKSPNKKVSFYFSKLIALQRKGQNRIIKPLELIQCFYQMDPNLKGYSFKDAFEFFKYFIKVLHEDLKFFGSKDFDMKKQIKIEENITEEWEQINKTQSFTDFSVISSTFKGKLCAKVTCVKCESLFWYEEDFMGLSLEIPQFSKKLTNKLKEWGIQKLKENQKMSKKERGFFDKLIFGNQEEFQEEELLNIYHCLINFCETEQTSDVDSFSCEKCEGLVQVKKTFSFLTLPNILTFQLQRFNEQSGKKITQEVRIPEFLDLSYFTRKVEIFDQELNKYSLFGIIEHKKCLGGDQYISYIKNPQTNLYYCFEDNQLKIVDFKYIEQYVIPYIVFYQLINTSDINESLRRNIKSQVNLLKAKSINMRDDDLSYIPSFWYQRFLYSAKPQAIITSHLLCEHKKIKPDYFDCFPPRTMRKNQAFLNENSVLDNSVSIDFSVNENNLDTQYAKEFLKNQSTIIPKVINTYLRESYGGGPIISLDMDICTSCIKLARAIRLRRKMEKDIINKFDNQSKIEFYKNTGQHIFIIVTEESYLIEEEWMNSWKEYLYSNKKYFKRNFIKGLPPPKSIQNSKLLGANKQLLGGLKKNVHFRIVNEFIWKIFKILYGGSPALVFLTEHDIEILEEMKNLLNSDYVLQNEQQEKHKNFLPNEFTNNIQNNSSRNSSQNKQQQYN</sequence>
<feature type="domain" description="USP" evidence="10">
    <location>
        <begin position="1"/>
        <end position="369"/>
    </location>
</feature>
<reference evidence="12 13" key="1">
    <citation type="journal article" date="2015" name="Sci. Rep.">
        <title>Genome of the facultative scuticociliatosis pathogen Pseudocohnilembus persalinus provides insight into its virulence through horizontal gene transfer.</title>
        <authorList>
            <person name="Xiong J."/>
            <person name="Wang G."/>
            <person name="Cheng J."/>
            <person name="Tian M."/>
            <person name="Pan X."/>
            <person name="Warren A."/>
            <person name="Jiang C."/>
            <person name="Yuan D."/>
            <person name="Miao W."/>
        </authorList>
    </citation>
    <scope>NUCLEOTIDE SEQUENCE [LARGE SCALE GENOMIC DNA]</scope>
    <source>
        <strain evidence="12">36N120E</strain>
    </source>
</reference>
<dbReference type="InterPro" id="IPR035927">
    <property type="entry name" value="DUSP-like_sf"/>
</dbReference>
<gene>
    <name evidence="12" type="ORF">PPERSA_01159</name>
</gene>
<keyword evidence="7" id="KW-0788">Thiol protease</keyword>
<evidence type="ECO:0000256" key="9">
    <source>
        <dbReference type="SAM" id="MobiDB-lite"/>
    </source>
</evidence>
<dbReference type="GO" id="GO:0016579">
    <property type="term" value="P:protein deubiquitination"/>
    <property type="evidence" value="ECO:0007669"/>
    <property type="project" value="InterPro"/>
</dbReference>
<dbReference type="OrthoDB" id="361536at2759"/>
<evidence type="ECO:0000259" key="11">
    <source>
        <dbReference type="PROSITE" id="PS51283"/>
    </source>
</evidence>
<feature type="compositionally biased region" description="Low complexity" evidence="9">
    <location>
        <begin position="684"/>
        <end position="703"/>
    </location>
</feature>
<dbReference type="PROSITE" id="PS51283">
    <property type="entry name" value="DUSP"/>
    <property type="match status" value="1"/>
</dbReference>
<dbReference type="PROSITE" id="PS50235">
    <property type="entry name" value="USP_3"/>
    <property type="match status" value="1"/>
</dbReference>
<evidence type="ECO:0000256" key="3">
    <source>
        <dbReference type="ARBA" id="ARBA00012759"/>
    </source>
</evidence>
<keyword evidence="5" id="KW-0833">Ubl conjugation pathway</keyword>
<comment type="catalytic activity">
    <reaction evidence="1">
        <text>Thiol-dependent hydrolysis of ester, thioester, amide, peptide and isopeptide bonds formed by the C-terminal Gly of ubiquitin (a 76-residue protein attached to proteins as an intracellular targeting signal).</text>
        <dbReference type="EC" id="3.4.19.12"/>
    </reaction>
</comment>
<organism evidence="12 13">
    <name type="scientific">Pseudocohnilembus persalinus</name>
    <name type="common">Ciliate</name>
    <dbReference type="NCBI Taxonomy" id="266149"/>
    <lineage>
        <taxon>Eukaryota</taxon>
        <taxon>Sar</taxon>
        <taxon>Alveolata</taxon>
        <taxon>Ciliophora</taxon>
        <taxon>Intramacronucleata</taxon>
        <taxon>Oligohymenophorea</taxon>
        <taxon>Scuticociliatia</taxon>
        <taxon>Philasterida</taxon>
        <taxon>Pseudocohnilembidae</taxon>
        <taxon>Pseudocohnilembus</taxon>
    </lineage>
</organism>
<evidence type="ECO:0000256" key="5">
    <source>
        <dbReference type="ARBA" id="ARBA00022786"/>
    </source>
</evidence>
<dbReference type="PANTHER" id="PTHR21646">
    <property type="entry name" value="UBIQUITIN CARBOXYL-TERMINAL HYDROLASE"/>
    <property type="match status" value="1"/>
</dbReference>
<keyword evidence="4" id="KW-0645">Protease</keyword>
<dbReference type="GO" id="GO:0004843">
    <property type="term" value="F:cysteine-type deubiquitinase activity"/>
    <property type="evidence" value="ECO:0007669"/>
    <property type="project" value="UniProtKB-EC"/>
</dbReference>
<dbReference type="GO" id="GO:0006508">
    <property type="term" value="P:proteolysis"/>
    <property type="evidence" value="ECO:0007669"/>
    <property type="project" value="UniProtKB-KW"/>
</dbReference>
<comment type="subcellular location">
    <subcellularLocation>
        <location evidence="2">Nucleus</location>
    </subcellularLocation>
</comment>
<evidence type="ECO:0000256" key="4">
    <source>
        <dbReference type="ARBA" id="ARBA00022670"/>
    </source>
</evidence>
<keyword evidence="6" id="KW-0378">Hydrolase</keyword>
<evidence type="ECO:0000256" key="1">
    <source>
        <dbReference type="ARBA" id="ARBA00000707"/>
    </source>
</evidence>
<evidence type="ECO:0000256" key="8">
    <source>
        <dbReference type="ARBA" id="ARBA00023242"/>
    </source>
</evidence>
<evidence type="ECO:0000256" key="2">
    <source>
        <dbReference type="ARBA" id="ARBA00004123"/>
    </source>
</evidence>
<dbReference type="EC" id="3.4.19.12" evidence="3"/>
<keyword evidence="8" id="KW-0539">Nucleus</keyword>
<dbReference type="InterPro" id="IPR038765">
    <property type="entry name" value="Papain-like_cys_pep_sf"/>
</dbReference>
<dbReference type="Proteomes" id="UP000054937">
    <property type="component" value="Unassembled WGS sequence"/>
</dbReference>
<dbReference type="PANTHER" id="PTHR21646:SF33">
    <property type="entry name" value="UBIQUITIN CARBOXYL-TERMINAL HYDROLASE 22"/>
    <property type="match status" value="1"/>
</dbReference>
<dbReference type="CDD" id="cd02257">
    <property type="entry name" value="Peptidase_C19"/>
    <property type="match status" value="1"/>
</dbReference>
<comment type="caution">
    <text evidence="12">The sequence shown here is derived from an EMBL/GenBank/DDBJ whole genome shotgun (WGS) entry which is preliminary data.</text>
</comment>
<evidence type="ECO:0000313" key="12">
    <source>
        <dbReference type="EMBL" id="KRX06081.1"/>
    </source>
</evidence>
<feature type="domain" description="DUSP" evidence="11">
    <location>
        <begin position="527"/>
        <end position="648"/>
    </location>
</feature>
<dbReference type="InterPro" id="IPR028889">
    <property type="entry name" value="USP"/>
</dbReference>
<proteinExistence type="predicted"/>
<dbReference type="Gene3D" id="3.30.2230.10">
    <property type="entry name" value="DUSP-like"/>
    <property type="match status" value="1"/>
</dbReference>
<protein>
    <recommendedName>
        <fullName evidence="3">ubiquitinyl hydrolase 1</fullName>
        <ecNumber evidence="3">3.4.19.12</ecNumber>
    </recommendedName>
</protein>
<dbReference type="Gene3D" id="3.90.70.10">
    <property type="entry name" value="Cysteine proteinases"/>
    <property type="match status" value="1"/>
</dbReference>
<dbReference type="Pfam" id="PF06337">
    <property type="entry name" value="DUSP"/>
    <property type="match status" value="1"/>
</dbReference>
<dbReference type="SUPFAM" id="SSF54001">
    <property type="entry name" value="Cysteine proteinases"/>
    <property type="match status" value="1"/>
</dbReference>